<dbReference type="EMBL" id="HF951689">
    <property type="protein sequence ID" value="CCW34344.1"/>
    <property type="molecule type" value="Genomic_DNA"/>
</dbReference>
<accession>S0ESU2</accession>
<evidence type="ECO:0000256" key="2">
    <source>
        <dbReference type="SAM" id="Phobius"/>
    </source>
</evidence>
<keyword evidence="2" id="KW-1133">Transmembrane helix</keyword>
<keyword evidence="2" id="KW-0812">Transmembrane</keyword>
<dbReference type="OrthoDB" id="1683450at2"/>
<dbReference type="Pfam" id="PF09527">
    <property type="entry name" value="ATPase_gene1"/>
    <property type="match status" value="1"/>
</dbReference>
<evidence type="ECO:0000313" key="4">
    <source>
        <dbReference type="Proteomes" id="UP000014227"/>
    </source>
</evidence>
<dbReference type="STRING" id="454171.CP488_00642"/>
<feature type="compositionally biased region" description="Acidic residues" evidence="1">
    <location>
        <begin position="1"/>
        <end position="14"/>
    </location>
</feature>
<keyword evidence="2" id="KW-0472">Membrane</keyword>
<dbReference type="RefSeq" id="WP_016481906.1">
    <property type="nucleotide sequence ID" value="NC_021487.1"/>
</dbReference>
<feature type="region of interest" description="Disordered" evidence="1">
    <location>
        <begin position="1"/>
        <end position="68"/>
    </location>
</feature>
<keyword evidence="4" id="KW-1185">Reference proteome</keyword>
<evidence type="ECO:0000313" key="3">
    <source>
        <dbReference type="EMBL" id="CCW34344.1"/>
    </source>
</evidence>
<proteinExistence type="predicted"/>
<gene>
    <name evidence="3" type="ORF">CCALI_00511</name>
</gene>
<dbReference type="PATRIC" id="fig|1303518.3.peg.518"/>
<feature type="transmembrane region" description="Helical" evidence="2">
    <location>
        <begin position="107"/>
        <end position="130"/>
    </location>
</feature>
<reference evidence="4" key="1">
    <citation type="submission" date="2013-03" db="EMBL/GenBank/DDBJ databases">
        <title>Genome sequence of Chthonomonas calidirosea, the first sequenced genome from the Armatimonadetes phylum (formally candidate division OP10).</title>
        <authorList>
            <person name="Lee K.C.Y."/>
            <person name="Morgan X.C."/>
            <person name="Dunfield P.F."/>
            <person name="Tamas I."/>
            <person name="Houghton K.M."/>
            <person name="Vyssotski M."/>
            <person name="Ryan J.L.J."/>
            <person name="Lagutin K."/>
            <person name="McDonald I.R."/>
            <person name="Stott M.B."/>
        </authorList>
    </citation>
    <scope>NUCLEOTIDE SEQUENCE [LARGE SCALE GENOMIC DNA]</scope>
    <source>
        <strain evidence="4">DSM 23976 / ICMP 18418 / T49</strain>
    </source>
</reference>
<feature type="compositionally biased region" description="Pro residues" evidence="1">
    <location>
        <begin position="19"/>
        <end position="31"/>
    </location>
</feature>
<dbReference type="Proteomes" id="UP000014227">
    <property type="component" value="Chromosome I"/>
</dbReference>
<organism evidence="3 4">
    <name type="scientific">Chthonomonas calidirosea (strain DSM 23976 / ICMP 18418 / T49)</name>
    <dbReference type="NCBI Taxonomy" id="1303518"/>
    <lineage>
        <taxon>Bacteria</taxon>
        <taxon>Bacillati</taxon>
        <taxon>Armatimonadota</taxon>
        <taxon>Chthonomonadia</taxon>
        <taxon>Chthonomonadales</taxon>
        <taxon>Chthonomonadaceae</taxon>
        <taxon>Chthonomonas</taxon>
    </lineage>
</organism>
<dbReference type="HOGENOM" id="CLU_1882081_0_0_0"/>
<sequence length="135" mass="14668">MKSENEDDSLEDIESAQSQPPPEVPPAPQLPEVPQLQKAEKPSWQLSRPSRKSGGRLFGFSTDSPDSATRTYSKVVMAATVATSLIGPMIVFALVGFWLDGKLHHQVAYLAGIGCIVGFFAGLVSVMDILRRLKK</sequence>
<protein>
    <submittedName>
        <fullName evidence="3">Putative F0F1-ATPase subunit (ATPase_gene1)</fullName>
    </submittedName>
</protein>
<evidence type="ECO:0000256" key="1">
    <source>
        <dbReference type="SAM" id="MobiDB-lite"/>
    </source>
</evidence>
<dbReference type="InParanoid" id="S0ESU2"/>
<feature type="transmembrane region" description="Helical" evidence="2">
    <location>
        <begin position="75"/>
        <end position="95"/>
    </location>
</feature>
<dbReference type="KEGG" id="ccz:CCALI_00511"/>
<dbReference type="InterPro" id="IPR032820">
    <property type="entry name" value="ATPase_put"/>
</dbReference>
<dbReference type="AlphaFoldDB" id="S0ESU2"/>
<name>S0ESU2_CHTCT</name>